<evidence type="ECO:0000256" key="11">
    <source>
        <dbReference type="ARBA" id="ARBA00041490"/>
    </source>
</evidence>
<dbReference type="PANTHER" id="PTHR46212:SF10">
    <property type="entry name" value="PEFLIN"/>
    <property type="match status" value="1"/>
</dbReference>
<keyword evidence="7" id="KW-0472">Membrane</keyword>
<dbReference type="Pfam" id="PF13405">
    <property type="entry name" value="EF-hand_6"/>
    <property type="match status" value="1"/>
</dbReference>
<dbReference type="OMA" id="QQWRNMF"/>
<evidence type="ECO:0000256" key="8">
    <source>
        <dbReference type="ARBA" id="ARBA00023329"/>
    </source>
</evidence>
<evidence type="ECO:0000256" key="6">
    <source>
        <dbReference type="ARBA" id="ARBA00022837"/>
    </source>
</evidence>
<keyword evidence="3" id="KW-0479">Metal-binding</keyword>
<evidence type="ECO:0000313" key="16">
    <source>
        <dbReference type="Proteomes" id="UP000007879"/>
    </source>
</evidence>
<sequence>MAWQQPPGYGGTPPRGYGPPPTSGYGAPGGGYGAPPGGYRPPQGSGGYGPPPGGYRPSYQHPPPGSYGNPPPGGYGNPQGSFGGGSGYGPSGPYQSGPAGYPPQGAPPGYRPPPGPPPGIDPTVYEWFRTVDADGSGQISAVELRQALVNSNWSHFNDETCRLLIGMFDKDKNGTIDVHEFGSLWKYVQEWKGCFDRFDKDRSGNIDSGELQEALGAFGYRLSRDFCQLCTRVFDRKDVNSMKFDDFIQCCVMLRSLTETFQRVDTDRDGVIDISYEQFLEMAIDNTLS</sequence>
<dbReference type="PROSITE" id="PS50222">
    <property type="entry name" value="EF_HAND_2"/>
    <property type="match status" value="3"/>
</dbReference>
<dbReference type="CDD" id="cd16183">
    <property type="entry name" value="EFh_PEF_ALG-2"/>
    <property type="match status" value="1"/>
</dbReference>
<evidence type="ECO:0000256" key="1">
    <source>
        <dbReference type="ARBA" id="ARBA00004240"/>
    </source>
</evidence>
<dbReference type="Pfam" id="PF13499">
    <property type="entry name" value="EF-hand_7"/>
    <property type="match status" value="1"/>
</dbReference>
<feature type="compositionally biased region" description="Gly residues" evidence="13">
    <location>
        <begin position="74"/>
        <end position="90"/>
    </location>
</feature>
<dbReference type="FunCoup" id="A0A1X7VVT5">
    <property type="interactions" value="623"/>
</dbReference>
<evidence type="ECO:0000256" key="13">
    <source>
        <dbReference type="SAM" id="MobiDB-lite"/>
    </source>
</evidence>
<evidence type="ECO:0000256" key="5">
    <source>
        <dbReference type="ARBA" id="ARBA00022824"/>
    </source>
</evidence>
<feature type="region of interest" description="Disordered" evidence="13">
    <location>
        <begin position="1"/>
        <end position="123"/>
    </location>
</feature>
<feature type="domain" description="EF-hand" evidence="14">
    <location>
        <begin position="119"/>
        <end position="154"/>
    </location>
</feature>
<proteinExistence type="predicted"/>
<keyword evidence="16" id="KW-1185">Reference proteome</keyword>
<feature type="domain" description="EF-hand" evidence="14">
    <location>
        <begin position="252"/>
        <end position="289"/>
    </location>
</feature>
<feature type="domain" description="EF-hand" evidence="14">
    <location>
        <begin position="186"/>
        <end position="221"/>
    </location>
</feature>
<reference evidence="15" key="2">
    <citation type="submission" date="2017-05" db="UniProtKB">
        <authorList>
            <consortium name="EnsemblMetazoa"/>
        </authorList>
    </citation>
    <scope>IDENTIFICATION</scope>
</reference>
<name>A0A1X7VVT5_AMPQE</name>
<evidence type="ECO:0000313" key="15">
    <source>
        <dbReference type="EnsemblMetazoa" id="Aqu2.1.44218_001"/>
    </source>
</evidence>
<dbReference type="KEGG" id="aqu:100636183"/>
<organism evidence="15">
    <name type="scientific">Amphimedon queenslandica</name>
    <name type="common">Sponge</name>
    <dbReference type="NCBI Taxonomy" id="400682"/>
    <lineage>
        <taxon>Eukaryota</taxon>
        <taxon>Metazoa</taxon>
        <taxon>Porifera</taxon>
        <taxon>Demospongiae</taxon>
        <taxon>Heteroscleromorpha</taxon>
        <taxon>Haplosclerida</taxon>
        <taxon>Niphatidae</taxon>
        <taxon>Amphimedon</taxon>
    </lineage>
</organism>
<evidence type="ECO:0000256" key="12">
    <source>
        <dbReference type="ARBA" id="ARBA00042606"/>
    </source>
</evidence>
<dbReference type="GO" id="GO:0005509">
    <property type="term" value="F:calcium ion binding"/>
    <property type="evidence" value="ECO:0007669"/>
    <property type="project" value="InterPro"/>
</dbReference>
<dbReference type="GO" id="GO:0012507">
    <property type="term" value="C:ER to Golgi transport vesicle membrane"/>
    <property type="evidence" value="ECO:0007669"/>
    <property type="project" value="UniProtKB-SubCell"/>
</dbReference>
<evidence type="ECO:0000259" key="14">
    <source>
        <dbReference type="PROSITE" id="PS50222"/>
    </source>
</evidence>
<dbReference type="Gene3D" id="1.10.238.10">
    <property type="entry name" value="EF-hand"/>
    <property type="match status" value="1"/>
</dbReference>
<dbReference type="EnsemblMetazoa" id="XM_003382488.3">
    <property type="protein sequence ID" value="XP_003382536.1"/>
    <property type="gene ID" value="LOC100636183"/>
</dbReference>
<dbReference type="Proteomes" id="UP000007879">
    <property type="component" value="Unassembled WGS sequence"/>
</dbReference>
<dbReference type="GO" id="GO:0005783">
    <property type="term" value="C:endoplasmic reticulum"/>
    <property type="evidence" value="ECO:0007669"/>
    <property type="project" value="UniProtKB-SubCell"/>
</dbReference>
<dbReference type="SUPFAM" id="SSF47473">
    <property type="entry name" value="EF-hand"/>
    <property type="match status" value="1"/>
</dbReference>
<dbReference type="eggNOG" id="KOG0037">
    <property type="taxonomic scope" value="Eukaryota"/>
</dbReference>
<feature type="compositionally biased region" description="Gly residues" evidence="13">
    <location>
        <begin position="26"/>
        <end position="36"/>
    </location>
</feature>
<keyword evidence="8" id="KW-0968">Cytoplasmic vesicle</keyword>
<dbReference type="InterPro" id="IPR002048">
    <property type="entry name" value="EF_hand_dom"/>
</dbReference>
<evidence type="ECO:0000256" key="3">
    <source>
        <dbReference type="ARBA" id="ARBA00022723"/>
    </source>
</evidence>
<dbReference type="OrthoDB" id="186625at2759"/>
<dbReference type="AlphaFoldDB" id="A0A1X7VVT5"/>
<reference evidence="16" key="1">
    <citation type="journal article" date="2010" name="Nature">
        <title>The Amphimedon queenslandica genome and the evolution of animal complexity.</title>
        <authorList>
            <person name="Srivastava M."/>
            <person name="Simakov O."/>
            <person name="Chapman J."/>
            <person name="Fahey B."/>
            <person name="Gauthier M.E."/>
            <person name="Mitros T."/>
            <person name="Richards G.S."/>
            <person name="Conaco C."/>
            <person name="Dacre M."/>
            <person name="Hellsten U."/>
            <person name="Larroux C."/>
            <person name="Putnam N.H."/>
            <person name="Stanke M."/>
            <person name="Adamska M."/>
            <person name="Darling A."/>
            <person name="Degnan S.M."/>
            <person name="Oakley T.H."/>
            <person name="Plachetzki D.C."/>
            <person name="Zhai Y."/>
            <person name="Adamski M."/>
            <person name="Calcino A."/>
            <person name="Cummins S.F."/>
            <person name="Goodstein D.M."/>
            <person name="Harris C."/>
            <person name="Jackson D.J."/>
            <person name="Leys S.P."/>
            <person name="Shu S."/>
            <person name="Woodcroft B.J."/>
            <person name="Vervoort M."/>
            <person name="Kosik K.S."/>
            <person name="Manning G."/>
            <person name="Degnan B.M."/>
            <person name="Rokhsar D.S."/>
        </authorList>
    </citation>
    <scope>NUCLEOTIDE SEQUENCE [LARGE SCALE GENOMIC DNA]</scope>
</reference>
<dbReference type="PROSITE" id="PS00018">
    <property type="entry name" value="EF_HAND_1"/>
    <property type="match status" value="2"/>
</dbReference>
<dbReference type="STRING" id="400682.A0A1X7VVT5"/>
<protein>
    <recommendedName>
        <fullName evidence="10">Peflin</fullName>
    </recommendedName>
    <alternativeName>
        <fullName evidence="11">PEF protein with a long N-terminal hydrophobic domain</fullName>
    </alternativeName>
    <alternativeName>
        <fullName evidence="12">Penta-EF hand domain-containing protein 1</fullName>
    </alternativeName>
</protein>
<dbReference type="InterPro" id="IPR011992">
    <property type="entry name" value="EF-hand-dom_pair"/>
</dbReference>
<dbReference type="GO" id="GO:0048208">
    <property type="term" value="P:COPII vesicle coating"/>
    <property type="evidence" value="ECO:0007669"/>
    <property type="project" value="TreeGrafter"/>
</dbReference>
<dbReference type="SMART" id="SM00054">
    <property type="entry name" value="EFh"/>
    <property type="match status" value="4"/>
</dbReference>
<feature type="compositionally biased region" description="Pro residues" evidence="13">
    <location>
        <begin position="100"/>
        <end position="120"/>
    </location>
</feature>
<keyword evidence="2" id="KW-0963">Cytoplasm</keyword>
<dbReference type="Pfam" id="PF13202">
    <property type="entry name" value="EF-hand_5"/>
    <property type="match status" value="1"/>
</dbReference>
<evidence type="ECO:0000256" key="4">
    <source>
        <dbReference type="ARBA" id="ARBA00022737"/>
    </source>
</evidence>
<dbReference type="EnsemblMetazoa" id="Aqu2.1.44218_001">
    <property type="protein sequence ID" value="Aqu2.1.44218_001"/>
    <property type="gene ID" value="Aqu2.1.44218"/>
</dbReference>
<evidence type="ECO:0000256" key="7">
    <source>
        <dbReference type="ARBA" id="ARBA00023136"/>
    </source>
</evidence>
<evidence type="ECO:0000256" key="2">
    <source>
        <dbReference type="ARBA" id="ARBA00022490"/>
    </source>
</evidence>
<keyword evidence="6" id="KW-0106">Calcium</keyword>
<dbReference type="GO" id="GO:0048306">
    <property type="term" value="F:calcium-dependent protein binding"/>
    <property type="evidence" value="ECO:0007669"/>
    <property type="project" value="UniProtKB-ARBA"/>
</dbReference>
<keyword evidence="4" id="KW-0677">Repeat</keyword>
<keyword evidence="5" id="KW-0256">Endoplasmic reticulum</keyword>
<accession>A0A1X7VVT5</accession>
<dbReference type="InterPro" id="IPR051426">
    <property type="entry name" value="Peflin/Sorcin_CaBP"/>
</dbReference>
<feature type="compositionally biased region" description="Pro residues" evidence="13">
    <location>
        <begin position="49"/>
        <end position="73"/>
    </location>
</feature>
<evidence type="ECO:0000256" key="10">
    <source>
        <dbReference type="ARBA" id="ARBA00041025"/>
    </source>
</evidence>
<comment type="subcellular location">
    <subcellularLocation>
        <location evidence="9">Cytoplasmic vesicle</location>
        <location evidence="9">COPII-coated vesicle membrane</location>
        <topology evidence="9">Peripheral membrane protein</topology>
    </subcellularLocation>
    <subcellularLocation>
        <location evidence="1">Endoplasmic reticulum</location>
    </subcellularLocation>
</comment>
<gene>
    <name evidence="15" type="primary">100636183</name>
</gene>
<evidence type="ECO:0000256" key="9">
    <source>
        <dbReference type="ARBA" id="ARBA00037873"/>
    </source>
</evidence>
<dbReference type="PANTHER" id="PTHR46212">
    <property type="entry name" value="PEFLIN"/>
    <property type="match status" value="1"/>
</dbReference>
<dbReference type="InterPro" id="IPR018247">
    <property type="entry name" value="EF_Hand_1_Ca_BS"/>
</dbReference>
<dbReference type="InParanoid" id="A0A1X7VVT5"/>